<evidence type="ECO:0000256" key="5">
    <source>
        <dbReference type="ARBA" id="ARBA00004692"/>
    </source>
</evidence>
<feature type="binding site" evidence="16">
    <location>
        <begin position="12"/>
        <end position="19"/>
    </location>
    <ligand>
        <name>GTP</name>
        <dbReference type="ChEBI" id="CHEBI:37565"/>
    </ligand>
</feature>
<dbReference type="GO" id="GO:0009236">
    <property type="term" value="P:cobalamin biosynthetic process"/>
    <property type="evidence" value="ECO:0007669"/>
    <property type="project" value="UniProtKB-UniRule"/>
</dbReference>
<dbReference type="EC" id="2.7.7.62" evidence="14"/>
<comment type="catalytic activity">
    <reaction evidence="3">
        <text>adenosylcob(III)inamide + GTP = adenosylcob(III)inamide phosphate + GDP + H(+)</text>
        <dbReference type="Rhea" id="RHEA:15765"/>
        <dbReference type="ChEBI" id="CHEBI:2480"/>
        <dbReference type="ChEBI" id="CHEBI:15378"/>
        <dbReference type="ChEBI" id="CHEBI:37565"/>
        <dbReference type="ChEBI" id="CHEBI:58189"/>
        <dbReference type="ChEBI" id="CHEBI:58502"/>
        <dbReference type="EC" id="2.7.1.156"/>
    </reaction>
</comment>
<protein>
    <recommendedName>
        <fullName evidence="14">Bifunctional adenosylcobalamin biosynthesis protein</fullName>
        <ecNumber evidence="14">2.7.1.156</ecNumber>
        <ecNumber evidence="14">2.7.7.62</ecNumber>
    </recommendedName>
</protein>
<dbReference type="Gene3D" id="3.40.50.300">
    <property type="entry name" value="P-loop containing nucleotide triphosphate hydrolases"/>
    <property type="match status" value="1"/>
</dbReference>
<dbReference type="Proteomes" id="UP000544872">
    <property type="component" value="Unassembled WGS sequence"/>
</dbReference>
<feature type="active site" description="GMP-histidine intermediate" evidence="15">
    <location>
        <position position="57"/>
    </location>
</feature>
<keyword evidence="9 14" id="KW-0808">Transferase</keyword>
<evidence type="ECO:0000256" key="8">
    <source>
        <dbReference type="ARBA" id="ARBA00022573"/>
    </source>
</evidence>
<comment type="caution">
    <text evidence="17">The sequence shown here is derived from an EMBL/GenBank/DDBJ whole genome shotgun (WGS) entry which is preliminary data.</text>
</comment>
<reference evidence="17 18" key="1">
    <citation type="submission" date="2020-08" db="EMBL/GenBank/DDBJ databases">
        <title>Genomic Encyclopedia of Type Strains, Phase IV (KMG-IV): sequencing the most valuable type-strain genomes for metagenomic binning, comparative biology and taxonomic classification.</title>
        <authorList>
            <person name="Goeker M."/>
        </authorList>
    </citation>
    <scope>NUCLEOTIDE SEQUENCE [LARGE SCALE GENOMIC DNA]</scope>
    <source>
        <strain evidence="17 18">DSM 11590</strain>
    </source>
</reference>
<gene>
    <name evidence="17" type="ORF">FHS48_001093</name>
</gene>
<evidence type="ECO:0000256" key="16">
    <source>
        <dbReference type="PIRSR" id="PIRSR006135-2"/>
    </source>
</evidence>
<keyword evidence="12 14" id="KW-0067">ATP-binding</keyword>
<organism evidence="17 18">
    <name type="scientific">Novispirillum itersonii</name>
    <name type="common">Aquaspirillum itersonii</name>
    <dbReference type="NCBI Taxonomy" id="189"/>
    <lineage>
        <taxon>Bacteria</taxon>
        <taxon>Pseudomonadati</taxon>
        <taxon>Pseudomonadota</taxon>
        <taxon>Alphaproteobacteria</taxon>
        <taxon>Rhodospirillales</taxon>
        <taxon>Novispirillaceae</taxon>
        <taxon>Novispirillum</taxon>
    </lineage>
</organism>
<dbReference type="GO" id="GO:0005524">
    <property type="term" value="F:ATP binding"/>
    <property type="evidence" value="ECO:0007669"/>
    <property type="project" value="UniProtKB-UniRule"/>
</dbReference>
<keyword evidence="8 14" id="KW-0169">Cobalamin biosynthesis</keyword>
<evidence type="ECO:0000256" key="1">
    <source>
        <dbReference type="ARBA" id="ARBA00000312"/>
    </source>
</evidence>
<keyword evidence="18" id="KW-1185">Reference proteome</keyword>
<dbReference type="RefSeq" id="WP_184262169.1">
    <property type="nucleotide sequence ID" value="NZ_JACIIX010000003.1"/>
</dbReference>
<comment type="pathway">
    <text evidence="6 14">Cofactor biosynthesis; adenosylcobalamin biosynthesis; adenosylcobalamin from cob(II)yrinate a,c-diamide: step 5/7.</text>
</comment>
<dbReference type="NCBIfam" id="NF004469">
    <property type="entry name" value="PRK05800.1"/>
    <property type="match status" value="1"/>
</dbReference>
<dbReference type="GO" id="GO:0008820">
    <property type="term" value="F:cobinamide phosphate guanylyltransferase activity"/>
    <property type="evidence" value="ECO:0007669"/>
    <property type="project" value="UniProtKB-UniRule"/>
</dbReference>
<comment type="catalytic activity">
    <reaction evidence="2 14">
        <text>adenosylcob(III)inamide phosphate + GTP + H(+) = adenosylcob(III)inamide-GDP + diphosphate</text>
        <dbReference type="Rhea" id="RHEA:22712"/>
        <dbReference type="ChEBI" id="CHEBI:15378"/>
        <dbReference type="ChEBI" id="CHEBI:33019"/>
        <dbReference type="ChEBI" id="CHEBI:37565"/>
        <dbReference type="ChEBI" id="CHEBI:58502"/>
        <dbReference type="ChEBI" id="CHEBI:60487"/>
        <dbReference type="EC" id="2.7.7.62"/>
    </reaction>
</comment>
<feature type="binding site" evidence="16">
    <location>
        <position position="90"/>
    </location>
    <ligand>
        <name>GTP</name>
        <dbReference type="ChEBI" id="CHEBI:37565"/>
    </ligand>
</feature>
<dbReference type="CDD" id="cd00544">
    <property type="entry name" value="CobU"/>
    <property type="match status" value="1"/>
</dbReference>
<evidence type="ECO:0000256" key="11">
    <source>
        <dbReference type="ARBA" id="ARBA00022777"/>
    </source>
</evidence>
<evidence type="ECO:0000256" key="14">
    <source>
        <dbReference type="PIRNR" id="PIRNR006135"/>
    </source>
</evidence>
<evidence type="ECO:0000313" key="17">
    <source>
        <dbReference type="EMBL" id="MBB6209685.1"/>
    </source>
</evidence>
<dbReference type="GO" id="GO:0043752">
    <property type="term" value="F:adenosylcobinamide kinase activity"/>
    <property type="evidence" value="ECO:0007669"/>
    <property type="project" value="UniProtKB-EC"/>
</dbReference>
<comment type="catalytic activity">
    <reaction evidence="1 14">
        <text>adenosylcob(III)inamide + ATP = adenosylcob(III)inamide phosphate + ADP + H(+)</text>
        <dbReference type="Rhea" id="RHEA:15769"/>
        <dbReference type="ChEBI" id="CHEBI:2480"/>
        <dbReference type="ChEBI" id="CHEBI:15378"/>
        <dbReference type="ChEBI" id="CHEBI:30616"/>
        <dbReference type="ChEBI" id="CHEBI:58502"/>
        <dbReference type="ChEBI" id="CHEBI:456216"/>
        <dbReference type="EC" id="2.7.1.156"/>
    </reaction>
</comment>
<evidence type="ECO:0000256" key="7">
    <source>
        <dbReference type="ARBA" id="ARBA00007490"/>
    </source>
</evidence>
<dbReference type="InterPro" id="IPR027417">
    <property type="entry name" value="P-loop_NTPase"/>
</dbReference>
<keyword evidence="10 14" id="KW-0547">Nucleotide-binding</keyword>
<evidence type="ECO:0000256" key="4">
    <source>
        <dbReference type="ARBA" id="ARBA00003889"/>
    </source>
</evidence>
<comment type="pathway">
    <text evidence="5 14">Cofactor biosynthesis; adenosylcobalamin biosynthesis; adenosylcobalamin from cob(II)yrinate a,c-diamide: step 6/7.</text>
</comment>
<dbReference type="PANTHER" id="PTHR34848:SF1">
    <property type="entry name" value="BIFUNCTIONAL ADENOSYLCOBALAMIN BIOSYNTHESIS PROTEIN COBU"/>
    <property type="match status" value="1"/>
</dbReference>
<evidence type="ECO:0000256" key="13">
    <source>
        <dbReference type="ARBA" id="ARBA00023134"/>
    </source>
</evidence>
<dbReference type="AlphaFoldDB" id="A0A7X0DL71"/>
<sequence length="182" mass="19072">MSALPPLTLILGGARSGKSRRAETLIAAVASGAAVPPVYIATSQCFDAEMAERIALHQQQRGAGWETVEEPLDLAGVLGRDFGGRPVLVDCLTLWLTNHLLADHDLEAESTALIAALQRCGGPVICVSNEVGLGIVPDNALARRFRDAAGRLNQAVAAVSQRVEFVAAGLPMVLKSPTLVSL</sequence>
<dbReference type="SUPFAM" id="SSF52540">
    <property type="entry name" value="P-loop containing nucleoside triphosphate hydrolases"/>
    <property type="match status" value="1"/>
</dbReference>
<keyword evidence="11 14" id="KW-0418">Kinase</keyword>
<name>A0A7X0DL71_NOVIT</name>
<keyword evidence="13 14" id="KW-0342">GTP-binding</keyword>
<dbReference type="UniPathway" id="UPA00148">
    <property type="reaction ID" value="UER00236"/>
</dbReference>
<feature type="binding site" evidence="16">
    <location>
        <position position="69"/>
    </location>
    <ligand>
        <name>GTP</name>
        <dbReference type="ChEBI" id="CHEBI:37565"/>
    </ligand>
</feature>
<dbReference type="PANTHER" id="PTHR34848">
    <property type="match status" value="1"/>
</dbReference>
<evidence type="ECO:0000256" key="9">
    <source>
        <dbReference type="ARBA" id="ARBA00022679"/>
    </source>
</evidence>
<dbReference type="GO" id="GO:0005525">
    <property type="term" value="F:GTP binding"/>
    <property type="evidence" value="ECO:0007669"/>
    <property type="project" value="UniProtKB-UniRule"/>
</dbReference>
<dbReference type="EMBL" id="JACIIX010000003">
    <property type="protein sequence ID" value="MBB6209685.1"/>
    <property type="molecule type" value="Genomic_DNA"/>
</dbReference>
<dbReference type="Pfam" id="PF02283">
    <property type="entry name" value="CobU"/>
    <property type="match status" value="1"/>
</dbReference>
<evidence type="ECO:0000256" key="12">
    <source>
        <dbReference type="ARBA" id="ARBA00022840"/>
    </source>
</evidence>
<dbReference type="InterPro" id="IPR003203">
    <property type="entry name" value="CobU/CobP"/>
</dbReference>
<keyword evidence="17" id="KW-0548">Nucleotidyltransferase</keyword>
<comment type="function">
    <text evidence="4 14">Catalyzes ATP-dependent phosphorylation of adenosylcobinamide and addition of GMP to adenosylcobinamide phosphate.</text>
</comment>
<evidence type="ECO:0000256" key="15">
    <source>
        <dbReference type="PIRSR" id="PIRSR006135-1"/>
    </source>
</evidence>
<evidence type="ECO:0000256" key="10">
    <source>
        <dbReference type="ARBA" id="ARBA00022741"/>
    </source>
</evidence>
<proteinExistence type="inferred from homology"/>
<comment type="similarity">
    <text evidence="7 14">Belongs to the CobU/CobP family.</text>
</comment>
<evidence type="ECO:0000256" key="6">
    <source>
        <dbReference type="ARBA" id="ARBA00005159"/>
    </source>
</evidence>
<evidence type="ECO:0000313" key="18">
    <source>
        <dbReference type="Proteomes" id="UP000544872"/>
    </source>
</evidence>
<evidence type="ECO:0000256" key="2">
    <source>
        <dbReference type="ARBA" id="ARBA00000711"/>
    </source>
</evidence>
<evidence type="ECO:0000256" key="3">
    <source>
        <dbReference type="ARBA" id="ARBA00001522"/>
    </source>
</evidence>
<dbReference type="EC" id="2.7.1.156" evidence="14"/>
<feature type="binding site" evidence="16">
    <location>
        <begin position="41"/>
        <end position="43"/>
    </location>
    <ligand>
        <name>GTP</name>
        <dbReference type="ChEBI" id="CHEBI:37565"/>
    </ligand>
</feature>
<dbReference type="PIRSF" id="PIRSF006135">
    <property type="entry name" value="CobU"/>
    <property type="match status" value="1"/>
</dbReference>
<accession>A0A7X0DL71</accession>